<evidence type="ECO:0000313" key="3">
    <source>
        <dbReference type="Proteomes" id="UP000234323"/>
    </source>
</evidence>
<feature type="transmembrane region" description="Helical" evidence="1">
    <location>
        <begin position="21"/>
        <end position="41"/>
    </location>
</feature>
<gene>
    <name evidence="2" type="ORF">RhiirA4_478668</name>
</gene>
<keyword evidence="1" id="KW-1133">Transmembrane helix</keyword>
<proteinExistence type="predicted"/>
<dbReference type="VEuPathDB" id="FungiDB:FUN_008138"/>
<dbReference type="Proteomes" id="UP000234323">
    <property type="component" value="Unassembled WGS sequence"/>
</dbReference>
<reference evidence="2 3" key="1">
    <citation type="submission" date="2015-10" db="EMBL/GenBank/DDBJ databases">
        <title>Genome analyses suggest a sexual origin of heterokaryosis in a supposedly ancient asexual fungus.</title>
        <authorList>
            <person name="Ropars J."/>
            <person name="Sedzielewska K."/>
            <person name="Noel J."/>
            <person name="Charron P."/>
            <person name="Farinelli L."/>
            <person name="Marton T."/>
            <person name="Kruger M."/>
            <person name="Pelin A."/>
            <person name="Brachmann A."/>
            <person name="Corradi N."/>
        </authorList>
    </citation>
    <scope>NUCLEOTIDE SEQUENCE [LARGE SCALE GENOMIC DNA]</scope>
    <source>
        <strain evidence="2 3">A4</strain>
    </source>
</reference>
<comment type="caution">
    <text evidence="2">The sequence shown here is derived from an EMBL/GenBank/DDBJ whole genome shotgun (WGS) entry which is preliminary data.</text>
</comment>
<dbReference type="EMBL" id="LLXI01002591">
    <property type="protein sequence ID" value="PKY57533.1"/>
    <property type="molecule type" value="Genomic_DNA"/>
</dbReference>
<organism evidence="2 3">
    <name type="scientific">Rhizophagus irregularis</name>
    <dbReference type="NCBI Taxonomy" id="588596"/>
    <lineage>
        <taxon>Eukaryota</taxon>
        <taxon>Fungi</taxon>
        <taxon>Fungi incertae sedis</taxon>
        <taxon>Mucoromycota</taxon>
        <taxon>Glomeromycotina</taxon>
        <taxon>Glomeromycetes</taxon>
        <taxon>Glomerales</taxon>
        <taxon>Glomeraceae</taxon>
        <taxon>Rhizophagus</taxon>
    </lineage>
</organism>
<evidence type="ECO:0000313" key="2">
    <source>
        <dbReference type="EMBL" id="PKY57533.1"/>
    </source>
</evidence>
<dbReference type="VEuPathDB" id="FungiDB:RhiirFUN_005646"/>
<keyword evidence="3" id="KW-1185">Reference proteome</keyword>
<keyword evidence="1" id="KW-0812">Transmembrane</keyword>
<protein>
    <submittedName>
        <fullName evidence="2">Uncharacterized protein</fullName>
    </submittedName>
</protein>
<keyword evidence="1" id="KW-0472">Membrane</keyword>
<evidence type="ECO:0000256" key="1">
    <source>
        <dbReference type="SAM" id="Phobius"/>
    </source>
</evidence>
<sequence length="387" mass="45990">MIKDDIIQKIRQQNSLRRSSQAIAFIFQCWVSFAILAKLVFTSSLQDSDYSRLNQLLNNFIDNVLKVFPSDFMNLPNLHALKHLPEHARQYGSLVNISVSLKEMVHRLFKIQVPHTNKKNVELDFIKRENTLQSIRYIFDNRVDDRYQNLQFSRILHDDKLEFLFDSWYISPLSNNQNEDIEDDQAIIHSPLDNYINIIVRGKWDLKAIKKSGFSGNNLDKTIMSDLSWAYYNYFDQDTLIINYKVTFYQQVSFEIFDVDTFLKIEVKVRVGDIVDMSGVSDDQEDDQWFARIAAIITHKNNYTTNNCIFLIFDWFERYNFDTNLQCQRYKLQEGTEDWKRIHSITVITTQPKWHFVHDCKNNCVTNNHDLINNRVFYKNDYLYTAV</sequence>
<dbReference type="AlphaFoldDB" id="A0A2I1HF63"/>
<accession>A0A2I1HF63</accession>
<dbReference type="VEuPathDB" id="FungiDB:RhiirA1_474784"/>
<name>A0A2I1HF63_9GLOM</name>